<dbReference type="InterPro" id="IPR008146">
    <property type="entry name" value="Gln_synth_cat_dom"/>
</dbReference>
<protein>
    <recommendedName>
        <fullName evidence="2">glutamine synthetase</fullName>
        <ecNumber evidence="2">6.3.1.2</ecNumber>
    </recommendedName>
</protein>
<evidence type="ECO:0000313" key="7">
    <source>
        <dbReference type="Proteomes" id="UP000614200"/>
    </source>
</evidence>
<dbReference type="RefSeq" id="WP_194703050.1">
    <property type="nucleotide sequence ID" value="NZ_JADKNH010000011.1"/>
</dbReference>
<evidence type="ECO:0000256" key="4">
    <source>
        <dbReference type="RuleBase" id="RU000384"/>
    </source>
</evidence>
<evidence type="ECO:0000259" key="5">
    <source>
        <dbReference type="PROSITE" id="PS51987"/>
    </source>
</evidence>
<dbReference type="PROSITE" id="PS51987">
    <property type="entry name" value="GS_CATALYTIC"/>
    <property type="match status" value="1"/>
</dbReference>
<dbReference type="PANTHER" id="PTHR43407">
    <property type="entry name" value="GLUTAMINE SYNTHETASE"/>
    <property type="match status" value="1"/>
</dbReference>
<dbReference type="EMBL" id="JADKNH010000011">
    <property type="protein sequence ID" value="MBF4694807.1"/>
    <property type="molecule type" value="Genomic_DNA"/>
</dbReference>
<sequence length="635" mass="71600">MKDLLYIIKPEDKIKDKLSALLLDHPEIQFVSLIAVDFGNNHTDEKVPVSQLLDDVDGFLKNGIQTDGSSVYLPEIATINNAKVDLIPDLTANWIVDYNFSNLNEDGKPVGTLLIPAFLIHDDKEVCSRSVLKNAVSNFKTEIIALFTDYPELLEEYPAISKADDIDDVVLTSATELEFWVKTPDTKTDIEKLAASQNLKEQYWKRTYGQVRTSLEQSLEMLECYGYEPEMGHKEVGGVASKLAGTNVFTHVMEQLEIDWKYDKTLLAADKELIAKNIIKDVFEKNGLSVTFQAKPLEGVAGSGEHHHIGAAVVLKNGKTVNLFTPKVMKENFMSKIGYGVLMGLLKNYEVINPFVSSTNDSLNRLKPGFEAPVCIVSSLGHSPEVPSRNRTVLAGLVRDINNPYATRFELRAPNPNSNTYLLLAAVCQAGLDGIKANLNSKLSLKEIEAGFNKACGEDHYYFDKDRAYRSEEDVFEDFTAEERDSMFGIPPKTVYENLVAFDKYTDKVALLTSNDVFTPKIISSYRSFMLSEWSIELKERLIPTNINTIRRFKKLHGNDEISDLDIVNWEKIKSLKTYLMKDSLSAKSLFTRIREALDANDFQLASDLQIEMNNSMTLLTKLYLDYKRNLIIIE</sequence>
<dbReference type="Gene3D" id="3.30.590.10">
    <property type="entry name" value="Glutamine synthetase/guanido kinase, catalytic domain"/>
    <property type="match status" value="1"/>
</dbReference>
<accession>A0ABR9ZWF9</accession>
<proteinExistence type="inferred from homology"/>
<gene>
    <name evidence="6" type="ORF">ISU02_17025</name>
</gene>
<feature type="domain" description="GS catalytic" evidence="5">
    <location>
        <begin position="128"/>
        <end position="553"/>
    </location>
</feature>
<comment type="caution">
    <text evidence="6">The sequence shown here is derived from an EMBL/GenBank/DDBJ whole genome shotgun (WGS) entry which is preliminary data.</text>
</comment>
<keyword evidence="7" id="KW-1185">Reference proteome</keyword>
<dbReference type="SMART" id="SM01230">
    <property type="entry name" value="Gln-synt_C"/>
    <property type="match status" value="1"/>
</dbReference>
<dbReference type="Pfam" id="PF00120">
    <property type="entry name" value="Gln-synt_C"/>
    <property type="match status" value="1"/>
</dbReference>
<evidence type="ECO:0000256" key="3">
    <source>
        <dbReference type="PROSITE-ProRule" id="PRU01331"/>
    </source>
</evidence>
<evidence type="ECO:0000256" key="2">
    <source>
        <dbReference type="ARBA" id="ARBA00012937"/>
    </source>
</evidence>
<dbReference type="Proteomes" id="UP000614200">
    <property type="component" value="Unassembled WGS sequence"/>
</dbReference>
<name>A0ABR9ZWF9_9FIRM</name>
<evidence type="ECO:0000313" key="6">
    <source>
        <dbReference type="EMBL" id="MBF4694807.1"/>
    </source>
</evidence>
<organism evidence="6 7">
    <name type="scientific">Fusibacter ferrireducens</name>
    <dbReference type="NCBI Taxonomy" id="2785058"/>
    <lineage>
        <taxon>Bacteria</taxon>
        <taxon>Bacillati</taxon>
        <taxon>Bacillota</taxon>
        <taxon>Clostridia</taxon>
        <taxon>Eubacteriales</taxon>
        <taxon>Eubacteriales Family XII. Incertae Sedis</taxon>
        <taxon>Fusibacter</taxon>
    </lineage>
</organism>
<dbReference type="InterPro" id="IPR014746">
    <property type="entry name" value="Gln_synth/guanido_kin_cat_dom"/>
</dbReference>
<dbReference type="EC" id="6.3.1.2" evidence="2"/>
<comment type="similarity">
    <text evidence="1 3 4">Belongs to the glutamine synthetase family.</text>
</comment>
<reference evidence="6 7" key="1">
    <citation type="submission" date="2020-11" db="EMBL/GenBank/DDBJ databases">
        <title>Fusibacter basophilias sp. nov.</title>
        <authorList>
            <person name="Qiu D."/>
        </authorList>
    </citation>
    <scope>NUCLEOTIDE SEQUENCE [LARGE SCALE GENOMIC DNA]</scope>
    <source>
        <strain evidence="6 7">Q10-2</strain>
    </source>
</reference>
<dbReference type="SUPFAM" id="SSF55931">
    <property type="entry name" value="Glutamine synthetase/guanido kinase"/>
    <property type="match status" value="1"/>
</dbReference>
<dbReference type="PANTHER" id="PTHR43407:SF1">
    <property type="entry name" value="LENGSIN"/>
    <property type="match status" value="1"/>
</dbReference>
<evidence type="ECO:0000256" key="1">
    <source>
        <dbReference type="ARBA" id="ARBA00009897"/>
    </source>
</evidence>